<dbReference type="CDD" id="cd09917">
    <property type="entry name" value="F-box_SF"/>
    <property type="match status" value="1"/>
</dbReference>
<dbReference type="Gene3D" id="1.20.1280.50">
    <property type="match status" value="1"/>
</dbReference>
<feature type="compositionally biased region" description="Acidic residues" evidence="1">
    <location>
        <begin position="222"/>
        <end position="238"/>
    </location>
</feature>
<evidence type="ECO:0000259" key="3">
    <source>
        <dbReference type="Pfam" id="PF03478"/>
    </source>
</evidence>
<dbReference type="EMBL" id="PQIB02000003">
    <property type="protein sequence ID" value="RLN29575.1"/>
    <property type="molecule type" value="Genomic_DNA"/>
</dbReference>
<protein>
    <submittedName>
        <fullName evidence="4">Uncharacterized protein</fullName>
    </submittedName>
</protein>
<dbReference type="SUPFAM" id="SSF81383">
    <property type="entry name" value="F-box domain"/>
    <property type="match status" value="1"/>
</dbReference>
<dbReference type="AlphaFoldDB" id="A0A3L6T193"/>
<feature type="domain" description="F-box" evidence="2">
    <location>
        <begin position="15"/>
        <end position="48"/>
    </location>
</feature>
<dbReference type="Pfam" id="PF00646">
    <property type="entry name" value="F-box"/>
    <property type="match status" value="1"/>
</dbReference>
<evidence type="ECO:0000259" key="2">
    <source>
        <dbReference type="Pfam" id="PF00646"/>
    </source>
</evidence>
<name>A0A3L6T193_PANMI</name>
<dbReference type="PANTHER" id="PTHR33127:SF31">
    <property type="entry name" value="F-BOX DOMAIN-CONTAINING PROTEIN"/>
    <property type="match status" value="1"/>
</dbReference>
<gene>
    <name evidence="4" type="ORF">C2845_PM05G19260</name>
</gene>
<sequence length="476" mass="53516">MASNDEEENNRQPPWSQLLPELVSMICHQLSPMDVPRFRAVCKHWNSCAFPVYPADSTPILISNTISDSGLIRCYSPYLNKMFIVRTPLRAPESRIFSAAANGWIILRRPDKTVMFGSLLDGSAFETTESKYDDGYFWTSNEEGTGHPEQCGVFGIFATSTYNAKVQSWNGERWKYFGDSSDDDDSSDDSNANSDSDYDSDSDSGSGMGSDLDSDPNSNSESDTDNDKEDDAEEEEENMELRLELEEKKVEEEEMEDEEDNVVSEVRGFTMSYCSPVLHKGLWYCLEEGGSLGVYDPKRINWSVLRKPASFGPEFPHKNCYLVESSQELLAVLTGRNGTPIHVLKLKEKEMIWERMDSLGSRAIFTGTLASLSMAKPPKAMANKVYLPKFYGRPQIIPAKLTASGGRLFFVPEQKEMQHPSSNNSVHNFMRDHDTCGHKDGAWCYDLELDSGVDKEISGCKNMLQYIWVHLGLASP</sequence>
<accession>A0A3L6T193</accession>
<feature type="compositionally biased region" description="Low complexity" evidence="1">
    <location>
        <begin position="203"/>
        <end position="221"/>
    </location>
</feature>
<dbReference type="InterPro" id="IPR001810">
    <property type="entry name" value="F-box_dom"/>
</dbReference>
<reference evidence="5" key="1">
    <citation type="journal article" date="2019" name="Nat. Commun.">
        <title>The genome of broomcorn millet.</title>
        <authorList>
            <person name="Zou C."/>
            <person name="Miki D."/>
            <person name="Li D."/>
            <person name="Tang Q."/>
            <person name="Xiao L."/>
            <person name="Rajput S."/>
            <person name="Deng P."/>
            <person name="Jia W."/>
            <person name="Huang R."/>
            <person name="Zhang M."/>
            <person name="Sun Y."/>
            <person name="Hu J."/>
            <person name="Fu X."/>
            <person name="Schnable P.S."/>
            <person name="Li F."/>
            <person name="Zhang H."/>
            <person name="Feng B."/>
            <person name="Zhu X."/>
            <person name="Liu R."/>
            <person name="Schnable J.C."/>
            <person name="Zhu J.-K."/>
            <person name="Zhang H."/>
        </authorList>
    </citation>
    <scope>NUCLEOTIDE SEQUENCE [LARGE SCALE GENOMIC DNA]</scope>
</reference>
<feature type="domain" description="KIB1-4 beta-propeller" evidence="3">
    <location>
        <begin position="271"/>
        <end position="387"/>
    </location>
</feature>
<dbReference type="PANTHER" id="PTHR33127">
    <property type="entry name" value="TRANSMEMBRANE PROTEIN"/>
    <property type="match status" value="1"/>
</dbReference>
<evidence type="ECO:0000313" key="4">
    <source>
        <dbReference type="EMBL" id="RLN29575.1"/>
    </source>
</evidence>
<dbReference type="OrthoDB" id="675515at2759"/>
<evidence type="ECO:0000256" key="1">
    <source>
        <dbReference type="SAM" id="MobiDB-lite"/>
    </source>
</evidence>
<dbReference type="Proteomes" id="UP000275267">
    <property type="component" value="Unassembled WGS sequence"/>
</dbReference>
<organism evidence="4 5">
    <name type="scientific">Panicum miliaceum</name>
    <name type="common">Proso millet</name>
    <name type="synonym">Broomcorn millet</name>
    <dbReference type="NCBI Taxonomy" id="4540"/>
    <lineage>
        <taxon>Eukaryota</taxon>
        <taxon>Viridiplantae</taxon>
        <taxon>Streptophyta</taxon>
        <taxon>Embryophyta</taxon>
        <taxon>Tracheophyta</taxon>
        <taxon>Spermatophyta</taxon>
        <taxon>Magnoliopsida</taxon>
        <taxon>Liliopsida</taxon>
        <taxon>Poales</taxon>
        <taxon>Poaceae</taxon>
        <taxon>PACMAD clade</taxon>
        <taxon>Panicoideae</taxon>
        <taxon>Panicodae</taxon>
        <taxon>Paniceae</taxon>
        <taxon>Panicinae</taxon>
        <taxon>Panicum</taxon>
        <taxon>Panicum sect. Panicum</taxon>
    </lineage>
</organism>
<comment type="caution">
    <text evidence="4">The sequence shown here is derived from an EMBL/GenBank/DDBJ whole genome shotgun (WGS) entry which is preliminary data.</text>
</comment>
<dbReference type="InterPro" id="IPR036047">
    <property type="entry name" value="F-box-like_dom_sf"/>
</dbReference>
<evidence type="ECO:0000313" key="5">
    <source>
        <dbReference type="Proteomes" id="UP000275267"/>
    </source>
</evidence>
<proteinExistence type="predicted"/>
<keyword evidence="5" id="KW-1185">Reference proteome</keyword>
<dbReference type="Pfam" id="PF03478">
    <property type="entry name" value="Beta-prop_KIB1-4"/>
    <property type="match status" value="1"/>
</dbReference>
<dbReference type="InterPro" id="IPR005174">
    <property type="entry name" value="KIB1-4_b-propeller"/>
</dbReference>
<feature type="region of interest" description="Disordered" evidence="1">
    <location>
        <begin position="179"/>
        <end position="240"/>
    </location>
</feature>